<dbReference type="InterPro" id="IPR045146">
    <property type="entry name" value="SF3A1"/>
</dbReference>
<sequence length="545" mass="60748">MAASSPAPDSESVLDQLSSKVPDGVVLPPKNVRVNIEKTAGYVARNGAAFEERLRGGQAGSKMTFLLPEDAYHSYYRWRIQEIKEGRGNNISAGRKAGEGGTGATFAGREERKGPEQPEEFQFSARMPNINAQDLEVVKLTALFVAKNGRSWMTALSQREAGNFQFDFLRPQHSLYQFFSRLVDQYTDLLTGDSVDGGRPQKKRITELEANVQNRFRMLDRAKKRAEWVKYQESQKVAQEEKEEKEKIAYAQIDWHDFVVVETVVFDERDDNANLPAPTTLNDLQSASLEQKAAMRVGADRRIEEAMPTFEDYDSFYNNATPTPQQPAVNGQRPPSTQPTPVQNQPYQPPPQQAQQNEEQDRLSTLQADRARARAAQEAARTSTNPMKIRKDYVPAAQARAQKSSGTSICPNCKQAIPNAEMAEHMRIELLDPNWREQYRTAQHRSSTTNLSTADVANNLKRLASQRTDVFDPVTGLAVSEEELERRKRAELGAYDGISGVPSQAATMVGKTPTVAPGTQGAPGADGKLDVQEQIRLIHERARNG</sequence>
<evidence type="ECO:0000256" key="3">
    <source>
        <dbReference type="ARBA" id="ARBA00022728"/>
    </source>
</evidence>
<dbReference type="OrthoDB" id="447637at2759"/>
<keyword evidence="6" id="KW-0539">Nucleus</keyword>
<dbReference type="PANTHER" id="PTHR15316:SF1">
    <property type="entry name" value="SPLICING FACTOR 3A SUBUNIT 1"/>
    <property type="match status" value="1"/>
</dbReference>
<name>A0A6A6Q1U1_9PEZI</name>
<feature type="region of interest" description="Disordered" evidence="7">
    <location>
        <begin position="90"/>
        <end position="120"/>
    </location>
</feature>
<evidence type="ECO:0000256" key="6">
    <source>
        <dbReference type="ARBA" id="ARBA00023242"/>
    </source>
</evidence>
<gene>
    <name evidence="9" type="ORF">BDY17DRAFT_314966</name>
</gene>
<keyword evidence="4" id="KW-0677">Repeat</keyword>
<proteinExistence type="predicted"/>
<dbReference type="PANTHER" id="PTHR15316">
    <property type="entry name" value="SPLICEOSOME ASSOCIATED PROTEIN 114/SWAP SPLICING FACTOR-RELATED"/>
    <property type="match status" value="1"/>
</dbReference>
<keyword evidence="5" id="KW-0508">mRNA splicing</keyword>
<protein>
    <submittedName>
        <fullName evidence="9">Pre-mRNA splicing factor PRP21 like protein-domain-containing protein</fullName>
    </submittedName>
</protein>
<feature type="region of interest" description="Disordered" evidence="7">
    <location>
        <begin position="1"/>
        <end position="22"/>
    </location>
</feature>
<feature type="domain" description="SURP motif" evidence="8">
    <location>
        <begin position="35"/>
        <end position="76"/>
    </location>
</feature>
<evidence type="ECO:0000313" key="9">
    <source>
        <dbReference type="EMBL" id="KAF2485954.1"/>
    </source>
</evidence>
<evidence type="ECO:0000256" key="4">
    <source>
        <dbReference type="ARBA" id="ARBA00022737"/>
    </source>
</evidence>
<comment type="subcellular location">
    <subcellularLocation>
        <location evidence="1">Nucleus</location>
    </subcellularLocation>
</comment>
<evidence type="ECO:0000256" key="7">
    <source>
        <dbReference type="SAM" id="MobiDB-lite"/>
    </source>
</evidence>
<dbReference type="FunFam" id="1.10.10.790:FF:000001">
    <property type="entry name" value="Splicing factor 3a, subunit 1"/>
    <property type="match status" value="1"/>
</dbReference>
<dbReference type="PROSITE" id="PS50128">
    <property type="entry name" value="SURP"/>
    <property type="match status" value="2"/>
</dbReference>
<evidence type="ECO:0000259" key="8">
    <source>
        <dbReference type="PROSITE" id="PS50128"/>
    </source>
</evidence>
<feature type="compositionally biased region" description="Polar residues" evidence="7">
    <location>
        <begin position="316"/>
        <end position="335"/>
    </location>
</feature>
<dbReference type="Proteomes" id="UP000799767">
    <property type="component" value="Unassembled WGS sequence"/>
</dbReference>
<dbReference type="GeneID" id="54476870"/>
<evidence type="ECO:0000313" key="10">
    <source>
        <dbReference type="Proteomes" id="UP000799767"/>
    </source>
</evidence>
<dbReference type="GO" id="GO:0000381">
    <property type="term" value="P:regulation of alternative mRNA splicing, via spliceosome"/>
    <property type="evidence" value="ECO:0007669"/>
    <property type="project" value="TreeGrafter"/>
</dbReference>
<dbReference type="Gene3D" id="1.10.10.790">
    <property type="entry name" value="Surp module"/>
    <property type="match status" value="2"/>
</dbReference>
<dbReference type="EMBL" id="MU001632">
    <property type="protein sequence ID" value="KAF2485954.1"/>
    <property type="molecule type" value="Genomic_DNA"/>
</dbReference>
<organism evidence="9 10">
    <name type="scientific">Neohortaea acidophila</name>
    <dbReference type="NCBI Taxonomy" id="245834"/>
    <lineage>
        <taxon>Eukaryota</taxon>
        <taxon>Fungi</taxon>
        <taxon>Dikarya</taxon>
        <taxon>Ascomycota</taxon>
        <taxon>Pezizomycotina</taxon>
        <taxon>Dothideomycetes</taxon>
        <taxon>Dothideomycetidae</taxon>
        <taxon>Mycosphaerellales</taxon>
        <taxon>Teratosphaeriaceae</taxon>
        <taxon>Neohortaea</taxon>
    </lineage>
</organism>
<dbReference type="GO" id="GO:0003723">
    <property type="term" value="F:RNA binding"/>
    <property type="evidence" value="ECO:0007669"/>
    <property type="project" value="InterPro"/>
</dbReference>
<dbReference type="GO" id="GO:0071004">
    <property type="term" value="C:U2-type prespliceosome"/>
    <property type="evidence" value="ECO:0007669"/>
    <property type="project" value="TreeGrafter"/>
</dbReference>
<evidence type="ECO:0000256" key="5">
    <source>
        <dbReference type="ARBA" id="ARBA00023187"/>
    </source>
</evidence>
<dbReference type="Pfam" id="PF01805">
    <property type="entry name" value="Surp"/>
    <property type="match status" value="2"/>
</dbReference>
<feature type="domain" description="SURP motif" evidence="8">
    <location>
        <begin position="137"/>
        <end position="179"/>
    </location>
</feature>
<keyword evidence="2" id="KW-0507">mRNA processing</keyword>
<dbReference type="InterPro" id="IPR035967">
    <property type="entry name" value="SWAP/Surp_sf"/>
</dbReference>
<dbReference type="InterPro" id="IPR000061">
    <property type="entry name" value="Surp"/>
</dbReference>
<dbReference type="RefSeq" id="XP_033592523.1">
    <property type="nucleotide sequence ID" value="XM_033735868.1"/>
</dbReference>
<feature type="region of interest" description="Disordered" evidence="7">
    <location>
        <begin position="313"/>
        <end position="388"/>
    </location>
</feature>
<evidence type="ECO:0000256" key="2">
    <source>
        <dbReference type="ARBA" id="ARBA00022664"/>
    </source>
</evidence>
<dbReference type="GO" id="GO:0045292">
    <property type="term" value="P:mRNA cis splicing, via spliceosome"/>
    <property type="evidence" value="ECO:0007669"/>
    <property type="project" value="InterPro"/>
</dbReference>
<dbReference type="GO" id="GO:0071013">
    <property type="term" value="C:catalytic step 2 spliceosome"/>
    <property type="evidence" value="ECO:0007669"/>
    <property type="project" value="TreeGrafter"/>
</dbReference>
<dbReference type="Pfam" id="PF12230">
    <property type="entry name" value="PRP21_like_P"/>
    <property type="match status" value="1"/>
</dbReference>
<dbReference type="InterPro" id="IPR022030">
    <property type="entry name" value="SF3A1_dom"/>
</dbReference>
<accession>A0A6A6Q1U1</accession>
<dbReference type="GO" id="GO:0005686">
    <property type="term" value="C:U2 snRNP"/>
    <property type="evidence" value="ECO:0007669"/>
    <property type="project" value="TreeGrafter"/>
</dbReference>
<evidence type="ECO:0000256" key="1">
    <source>
        <dbReference type="ARBA" id="ARBA00004123"/>
    </source>
</evidence>
<keyword evidence="3" id="KW-0747">Spliceosome</keyword>
<dbReference type="SMART" id="SM00648">
    <property type="entry name" value="SWAP"/>
    <property type="match status" value="2"/>
</dbReference>
<reference evidence="9" key="1">
    <citation type="journal article" date="2020" name="Stud. Mycol.">
        <title>101 Dothideomycetes genomes: a test case for predicting lifestyles and emergence of pathogens.</title>
        <authorList>
            <person name="Haridas S."/>
            <person name="Albert R."/>
            <person name="Binder M."/>
            <person name="Bloem J."/>
            <person name="Labutti K."/>
            <person name="Salamov A."/>
            <person name="Andreopoulos B."/>
            <person name="Baker S."/>
            <person name="Barry K."/>
            <person name="Bills G."/>
            <person name="Bluhm B."/>
            <person name="Cannon C."/>
            <person name="Castanera R."/>
            <person name="Culley D."/>
            <person name="Daum C."/>
            <person name="Ezra D."/>
            <person name="Gonzalez J."/>
            <person name="Henrissat B."/>
            <person name="Kuo A."/>
            <person name="Liang C."/>
            <person name="Lipzen A."/>
            <person name="Lutzoni F."/>
            <person name="Magnuson J."/>
            <person name="Mondo S."/>
            <person name="Nolan M."/>
            <person name="Ohm R."/>
            <person name="Pangilinan J."/>
            <person name="Park H.-J."/>
            <person name="Ramirez L."/>
            <person name="Alfaro M."/>
            <person name="Sun H."/>
            <person name="Tritt A."/>
            <person name="Yoshinaga Y."/>
            <person name="Zwiers L.-H."/>
            <person name="Turgeon B."/>
            <person name="Goodwin S."/>
            <person name="Spatafora J."/>
            <person name="Crous P."/>
            <person name="Grigoriev I."/>
        </authorList>
    </citation>
    <scope>NUCLEOTIDE SEQUENCE</scope>
    <source>
        <strain evidence="9">CBS 113389</strain>
    </source>
</reference>
<dbReference type="SUPFAM" id="SSF109905">
    <property type="entry name" value="Surp module (SWAP domain)"/>
    <property type="match status" value="2"/>
</dbReference>
<keyword evidence="10" id="KW-1185">Reference proteome</keyword>
<dbReference type="AlphaFoldDB" id="A0A6A6Q1U1"/>